<feature type="transmembrane region" description="Helical" evidence="8">
    <location>
        <begin position="58"/>
        <end position="79"/>
    </location>
</feature>
<keyword evidence="11" id="KW-1185">Reference proteome</keyword>
<feature type="non-terminal residue" evidence="10">
    <location>
        <position position="252"/>
    </location>
</feature>
<dbReference type="Proteomes" id="UP000051574">
    <property type="component" value="Unassembled WGS sequence"/>
</dbReference>
<gene>
    <name evidence="10" type="ORF">AMK59_3703</name>
</gene>
<dbReference type="GO" id="GO:0140359">
    <property type="term" value="F:ABC-type transporter activity"/>
    <property type="evidence" value="ECO:0007669"/>
    <property type="project" value="InterPro"/>
</dbReference>
<dbReference type="InterPro" id="IPR050173">
    <property type="entry name" value="ABC_transporter_C-like"/>
</dbReference>
<dbReference type="InterPro" id="IPR036640">
    <property type="entry name" value="ABC1_TM_sf"/>
</dbReference>
<feature type="transmembrane region" description="Helical" evidence="8">
    <location>
        <begin position="167"/>
        <end position="191"/>
    </location>
</feature>
<keyword evidence="7 8" id="KW-0472">Membrane</keyword>
<dbReference type="AlphaFoldDB" id="A0A0T6B8E7"/>
<evidence type="ECO:0000256" key="8">
    <source>
        <dbReference type="SAM" id="Phobius"/>
    </source>
</evidence>
<keyword evidence="5 10" id="KW-0067">ATP-binding</keyword>
<name>A0A0T6B8E7_9SCAR</name>
<dbReference type="OrthoDB" id="6782173at2759"/>
<dbReference type="PANTHER" id="PTHR24223">
    <property type="entry name" value="ATP-BINDING CASSETTE SUB-FAMILY C"/>
    <property type="match status" value="1"/>
</dbReference>
<dbReference type="Gene3D" id="1.20.1560.10">
    <property type="entry name" value="ABC transporter type 1, transmembrane domain"/>
    <property type="match status" value="1"/>
</dbReference>
<feature type="non-terminal residue" evidence="10">
    <location>
        <position position="1"/>
    </location>
</feature>
<evidence type="ECO:0000313" key="10">
    <source>
        <dbReference type="EMBL" id="KRT83618.1"/>
    </source>
</evidence>
<proteinExistence type="predicted"/>
<dbReference type="PANTHER" id="PTHR24223:SF448">
    <property type="entry name" value="FI20146P1-RELATED"/>
    <property type="match status" value="1"/>
</dbReference>
<sequence length="252" mass="28684">RGLNKELDEDDIYKILDDYKSSTIGQMFENEWKKQQLEQTRLKYPVIRMLLGVFGKQYFLCGLVQCVVRTFFMVARPLAIGRVISFFERGSTMSKGDAYIATSIVIGITFAQTIYNHAYMLYLQQMAQKIRIGICSLIYRKALKLSTSSLIGVTNGKIVTLMTKDVALFDSAIVLAHDLWIGIIQVIVMTYVMYQHIGVSAIFGVGFLILLIPLQLWIGRQTTKTRLKTAEKSDERIHLIQEVLTTIQIIKA</sequence>
<evidence type="ECO:0000313" key="11">
    <source>
        <dbReference type="Proteomes" id="UP000051574"/>
    </source>
</evidence>
<comment type="subcellular location">
    <subcellularLocation>
        <location evidence="1">Membrane</location>
        <topology evidence="1">Multi-pass membrane protein</topology>
    </subcellularLocation>
</comment>
<comment type="caution">
    <text evidence="10">The sequence shown here is derived from an EMBL/GenBank/DDBJ whole genome shotgun (WGS) entry which is preliminary data.</text>
</comment>
<feature type="domain" description="ABC transmembrane type-1" evidence="9">
    <location>
        <begin position="67"/>
        <end position="252"/>
    </location>
</feature>
<evidence type="ECO:0000256" key="5">
    <source>
        <dbReference type="ARBA" id="ARBA00022840"/>
    </source>
</evidence>
<keyword evidence="4" id="KW-0547">Nucleotide-binding</keyword>
<feature type="transmembrane region" description="Helical" evidence="8">
    <location>
        <begin position="197"/>
        <end position="218"/>
    </location>
</feature>
<evidence type="ECO:0000259" key="9">
    <source>
        <dbReference type="PROSITE" id="PS50929"/>
    </source>
</evidence>
<dbReference type="GO" id="GO:0005524">
    <property type="term" value="F:ATP binding"/>
    <property type="evidence" value="ECO:0007669"/>
    <property type="project" value="UniProtKB-KW"/>
</dbReference>
<keyword evidence="6 8" id="KW-1133">Transmembrane helix</keyword>
<dbReference type="CDD" id="cd18579">
    <property type="entry name" value="ABC_6TM_ABCC_D1"/>
    <property type="match status" value="1"/>
</dbReference>
<dbReference type="InterPro" id="IPR044746">
    <property type="entry name" value="ABCC_6TM_D1"/>
</dbReference>
<dbReference type="SUPFAM" id="SSF90123">
    <property type="entry name" value="ABC transporter transmembrane region"/>
    <property type="match status" value="1"/>
</dbReference>
<protein>
    <submittedName>
        <fullName evidence="10">ABC transporter ATP-binding protein</fullName>
    </submittedName>
</protein>
<dbReference type="GO" id="GO:0016020">
    <property type="term" value="C:membrane"/>
    <property type="evidence" value="ECO:0007669"/>
    <property type="project" value="UniProtKB-SubCell"/>
</dbReference>
<evidence type="ECO:0000256" key="4">
    <source>
        <dbReference type="ARBA" id="ARBA00022741"/>
    </source>
</evidence>
<dbReference type="InterPro" id="IPR011527">
    <property type="entry name" value="ABC1_TM_dom"/>
</dbReference>
<evidence type="ECO:0000256" key="6">
    <source>
        <dbReference type="ARBA" id="ARBA00022989"/>
    </source>
</evidence>
<evidence type="ECO:0000256" key="2">
    <source>
        <dbReference type="ARBA" id="ARBA00022448"/>
    </source>
</evidence>
<keyword evidence="3 8" id="KW-0812">Transmembrane</keyword>
<dbReference type="Pfam" id="PF00664">
    <property type="entry name" value="ABC_membrane"/>
    <property type="match status" value="1"/>
</dbReference>
<feature type="transmembrane region" description="Helical" evidence="8">
    <location>
        <begin position="99"/>
        <end position="122"/>
    </location>
</feature>
<evidence type="ECO:0000256" key="1">
    <source>
        <dbReference type="ARBA" id="ARBA00004141"/>
    </source>
</evidence>
<evidence type="ECO:0000256" key="3">
    <source>
        <dbReference type="ARBA" id="ARBA00022692"/>
    </source>
</evidence>
<accession>A0A0T6B8E7</accession>
<organism evidence="10 11">
    <name type="scientific">Oryctes borbonicus</name>
    <dbReference type="NCBI Taxonomy" id="1629725"/>
    <lineage>
        <taxon>Eukaryota</taxon>
        <taxon>Metazoa</taxon>
        <taxon>Ecdysozoa</taxon>
        <taxon>Arthropoda</taxon>
        <taxon>Hexapoda</taxon>
        <taxon>Insecta</taxon>
        <taxon>Pterygota</taxon>
        <taxon>Neoptera</taxon>
        <taxon>Endopterygota</taxon>
        <taxon>Coleoptera</taxon>
        <taxon>Polyphaga</taxon>
        <taxon>Scarabaeiformia</taxon>
        <taxon>Scarabaeidae</taxon>
        <taxon>Dynastinae</taxon>
        <taxon>Oryctes</taxon>
    </lineage>
</organism>
<dbReference type="PROSITE" id="PS50929">
    <property type="entry name" value="ABC_TM1F"/>
    <property type="match status" value="1"/>
</dbReference>
<reference evidence="10 11" key="1">
    <citation type="submission" date="2015-09" db="EMBL/GenBank/DDBJ databases">
        <title>Draft genome of the scarab beetle Oryctes borbonicus.</title>
        <authorList>
            <person name="Meyer J.M."/>
            <person name="Markov G.V."/>
            <person name="Baskaran P."/>
            <person name="Herrmann M."/>
            <person name="Sommer R.J."/>
            <person name="Roedelsperger C."/>
        </authorList>
    </citation>
    <scope>NUCLEOTIDE SEQUENCE [LARGE SCALE GENOMIC DNA]</scope>
    <source>
        <strain evidence="10">OB123</strain>
        <tissue evidence="10">Whole animal</tissue>
    </source>
</reference>
<evidence type="ECO:0000256" key="7">
    <source>
        <dbReference type="ARBA" id="ARBA00023136"/>
    </source>
</evidence>
<dbReference type="EMBL" id="LJIG01009169">
    <property type="protein sequence ID" value="KRT83618.1"/>
    <property type="molecule type" value="Genomic_DNA"/>
</dbReference>
<keyword evidence="2" id="KW-0813">Transport</keyword>